<keyword evidence="1" id="KW-1133">Transmembrane helix</keyword>
<keyword evidence="1" id="KW-0472">Membrane</keyword>
<evidence type="ECO:0000313" key="3">
    <source>
        <dbReference type="Proteomes" id="UP000238034"/>
    </source>
</evidence>
<dbReference type="RefSeq" id="WP_106293676.1">
    <property type="nucleotide sequence ID" value="NZ_PVTH01000007.1"/>
</dbReference>
<proteinExistence type="predicted"/>
<dbReference type="AlphaFoldDB" id="A0A2T0U0Q8"/>
<comment type="caution">
    <text evidence="2">The sequence shown here is derived from an EMBL/GenBank/DDBJ whole genome shotgun (WGS) entry which is preliminary data.</text>
</comment>
<feature type="transmembrane region" description="Helical" evidence="1">
    <location>
        <begin position="64"/>
        <end position="80"/>
    </location>
</feature>
<keyword evidence="1" id="KW-0812">Transmembrane</keyword>
<feature type="transmembrane region" description="Helical" evidence="1">
    <location>
        <begin position="116"/>
        <end position="133"/>
    </location>
</feature>
<protein>
    <submittedName>
        <fullName evidence="2">Uncharacterized protein DUF962</fullName>
    </submittedName>
</protein>
<feature type="transmembrane region" description="Helical" evidence="1">
    <location>
        <begin position="86"/>
        <end position="104"/>
    </location>
</feature>
<reference evidence="2 3" key="1">
    <citation type="submission" date="2018-03" db="EMBL/GenBank/DDBJ databases">
        <title>Genomic Encyclopedia of Type Strains, Phase III (KMG-III): the genomes of soil and plant-associated and newly described type strains.</title>
        <authorList>
            <person name="Whitman W."/>
        </authorList>
    </citation>
    <scope>NUCLEOTIDE SEQUENCE [LARGE SCALE GENOMIC DNA]</scope>
    <source>
        <strain evidence="2 3">CGMCC 1.9313</strain>
    </source>
</reference>
<keyword evidence="3" id="KW-1185">Reference proteome</keyword>
<gene>
    <name evidence="2" type="ORF">B0I27_10713</name>
</gene>
<accession>A0A2T0U0Q8</accession>
<name>A0A2T0U0Q8_9SPHI</name>
<feature type="transmembrane region" description="Helical" evidence="1">
    <location>
        <begin position="30"/>
        <end position="52"/>
    </location>
</feature>
<sequence>MGKKNTIDSTPIGNIISRFSTSHTTSTNKLIHYITIPIVSFSVLAIVWAIPFPHLDFLGKFNGFVNWASFLIAGTVYYYYRMSPFLTYGILILVFAFSALIVSLEKFHLRGGPELHIIPMALLLPALLAQVAGHRGERTQPDASSSFRSLLDGPLWLMNIIFRKAGLLKSR</sequence>
<dbReference type="OrthoDB" id="5515308at2"/>
<dbReference type="EMBL" id="PVTH01000007">
    <property type="protein sequence ID" value="PRY51428.1"/>
    <property type="molecule type" value="Genomic_DNA"/>
</dbReference>
<organism evidence="2 3">
    <name type="scientific">Arcticibacter pallidicorallinus</name>
    <dbReference type="NCBI Taxonomy" id="1259464"/>
    <lineage>
        <taxon>Bacteria</taxon>
        <taxon>Pseudomonadati</taxon>
        <taxon>Bacteroidota</taxon>
        <taxon>Sphingobacteriia</taxon>
        <taxon>Sphingobacteriales</taxon>
        <taxon>Sphingobacteriaceae</taxon>
        <taxon>Arcticibacter</taxon>
    </lineage>
</organism>
<dbReference type="Proteomes" id="UP000238034">
    <property type="component" value="Unassembled WGS sequence"/>
</dbReference>
<evidence type="ECO:0000313" key="2">
    <source>
        <dbReference type="EMBL" id="PRY51428.1"/>
    </source>
</evidence>
<evidence type="ECO:0000256" key="1">
    <source>
        <dbReference type="SAM" id="Phobius"/>
    </source>
</evidence>